<reference evidence="5" key="2">
    <citation type="submission" date="2021-01" db="EMBL/GenBank/DDBJ databases">
        <authorList>
            <person name="Hahn C.R."/>
            <person name="Youssef N.H."/>
            <person name="Elshahed M."/>
        </authorList>
    </citation>
    <scope>NUCLEOTIDE SEQUENCE</scope>
    <source>
        <strain evidence="5">Zod_Metabat.24</strain>
    </source>
</reference>
<name>A0A9D8KHC9_9DELT</name>
<dbReference type="InterPro" id="IPR020841">
    <property type="entry name" value="PKS_Beta-ketoAc_synthase_dom"/>
</dbReference>
<dbReference type="GO" id="GO:0006633">
    <property type="term" value="P:fatty acid biosynthetic process"/>
    <property type="evidence" value="ECO:0007669"/>
    <property type="project" value="TreeGrafter"/>
</dbReference>
<gene>
    <name evidence="5" type="ORF">JW984_13235</name>
</gene>
<dbReference type="InterPro" id="IPR016039">
    <property type="entry name" value="Thiolase-like"/>
</dbReference>
<evidence type="ECO:0000259" key="4">
    <source>
        <dbReference type="PROSITE" id="PS52004"/>
    </source>
</evidence>
<accession>A0A9D8KHC9</accession>
<dbReference type="GO" id="GO:0004315">
    <property type="term" value="F:3-oxoacyl-[acyl-carrier-protein] synthase activity"/>
    <property type="evidence" value="ECO:0007669"/>
    <property type="project" value="TreeGrafter"/>
</dbReference>
<dbReference type="InterPro" id="IPR000794">
    <property type="entry name" value="Beta-ketoacyl_synthase"/>
</dbReference>
<dbReference type="SMART" id="SM00825">
    <property type="entry name" value="PKS_KS"/>
    <property type="match status" value="1"/>
</dbReference>
<organism evidence="5 6">
    <name type="scientific">Candidatus Zymogenus saltonus</name>
    <dbReference type="NCBI Taxonomy" id="2844893"/>
    <lineage>
        <taxon>Bacteria</taxon>
        <taxon>Deltaproteobacteria</taxon>
        <taxon>Candidatus Zymogenia</taxon>
        <taxon>Candidatus Zymogeniales</taxon>
        <taxon>Candidatus Zymogenaceae</taxon>
        <taxon>Candidatus Zymogenus</taxon>
    </lineage>
</organism>
<dbReference type="Pfam" id="PF02801">
    <property type="entry name" value="Ketoacyl-synt_C"/>
    <property type="match status" value="1"/>
</dbReference>
<feature type="domain" description="Ketosynthase family 3 (KS3)" evidence="4">
    <location>
        <begin position="2"/>
        <end position="408"/>
    </location>
</feature>
<evidence type="ECO:0000313" key="5">
    <source>
        <dbReference type="EMBL" id="MBN1574154.1"/>
    </source>
</evidence>
<dbReference type="InterPro" id="IPR014030">
    <property type="entry name" value="Ketoacyl_synth_N"/>
</dbReference>
<dbReference type="SUPFAM" id="SSF53901">
    <property type="entry name" value="Thiolase-like"/>
    <property type="match status" value="2"/>
</dbReference>
<dbReference type="EMBL" id="JAFGIX010000068">
    <property type="protein sequence ID" value="MBN1574154.1"/>
    <property type="molecule type" value="Genomic_DNA"/>
</dbReference>
<dbReference type="Proteomes" id="UP000809273">
    <property type="component" value="Unassembled WGS sequence"/>
</dbReference>
<evidence type="ECO:0000256" key="3">
    <source>
        <dbReference type="RuleBase" id="RU003694"/>
    </source>
</evidence>
<dbReference type="Pfam" id="PF00109">
    <property type="entry name" value="ketoacyl-synt"/>
    <property type="match status" value="1"/>
</dbReference>
<reference evidence="5" key="1">
    <citation type="journal article" date="2021" name="Environ. Microbiol.">
        <title>Genomic characterization of three novel Desulfobacterota classes expand the metabolic and phylogenetic diversity of the phylum.</title>
        <authorList>
            <person name="Murphy C.L."/>
            <person name="Biggerstaff J."/>
            <person name="Eichhorn A."/>
            <person name="Ewing E."/>
            <person name="Shahan R."/>
            <person name="Soriano D."/>
            <person name="Stewart S."/>
            <person name="VanMol K."/>
            <person name="Walker R."/>
            <person name="Walters P."/>
            <person name="Elshahed M.S."/>
            <person name="Youssef N.H."/>
        </authorList>
    </citation>
    <scope>NUCLEOTIDE SEQUENCE</scope>
    <source>
        <strain evidence="5">Zod_Metabat.24</strain>
    </source>
</reference>
<comment type="caution">
    <text evidence="5">The sequence shown here is derived from an EMBL/GenBank/DDBJ whole genome shotgun (WGS) entry which is preliminary data.</text>
</comment>
<evidence type="ECO:0000256" key="2">
    <source>
        <dbReference type="ARBA" id="ARBA00022679"/>
    </source>
</evidence>
<protein>
    <submittedName>
        <fullName evidence="5">Beta-ketoacyl-[acyl-carrier-protein] synthase family protein</fullName>
    </submittedName>
</protein>
<dbReference type="Gene3D" id="3.40.47.10">
    <property type="match status" value="2"/>
</dbReference>
<dbReference type="PROSITE" id="PS52004">
    <property type="entry name" value="KS3_2"/>
    <property type="match status" value="1"/>
</dbReference>
<evidence type="ECO:0000313" key="6">
    <source>
        <dbReference type="Proteomes" id="UP000809273"/>
    </source>
</evidence>
<keyword evidence="2 3" id="KW-0808">Transferase</keyword>
<proteinExistence type="inferred from homology"/>
<comment type="similarity">
    <text evidence="1 3">Belongs to the thiolase-like superfamily. Beta-ketoacyl-ACP synthases family.</text>
</comment>
<dbReference type="PANTHER" id="PTHR11712:SF336">
    <property type="entry name" value="3-OXOACYL-[ACYL-CARRIER-PROTEIN] SYNTHASE, MITOCHONDRIAL"/>
    <property type="match status" value="1"/>
</dbReference>
<evidence type="ECO:0000256" key="1">
    <source>
        <dbReference type="ARBA" id="ARBA00008467"/>
    </source>
</evidence>
<dbReference type="PANTHER" id="PTHR11712">
    <property type="entry name" value="POLYKETIDE SYNTHASE-RELATED"/>
    <property type="match status" value="1"/>
</dbReference>
<dbReference type="InterPro" id="IPR014031">
    <property type="entry name" value="Ketoacyl_synth_C"/>
</dbReference>
<dbReference type="AlphaFoldDB" id="A0A9D8KHC9"/>
<dbReference type="CDD" id="cd00834">
    <property type="entry name" value="KAS_I_II"/>
    <property type="match status" value="1"/>
</dbReference>
<sequence length="414" mass="43114">MSRRVVVTGIGVVTPLGIGRKSFTERLMGGESAVSTIKSFDTSHLPSHLGAEVVDFDPKDYIDGKALRKMDRISRMAAAAASMAVEDAGLKINESNRDRVGIILGVSMGSTDVSIKIIDTIFSEGPTMINPILVPNTVMNAPAGHASIVLGLRGINSTVNHKEASAETATAYAAGEIANGRADAILAGGADIISPFPYEVLTRFRALSPAGGGKEGARPFDRGRNGFVYGEGAGIILLESLDAAQERGAEIFAEVLGWGMSAAPSAPNDWPEETGGTILAMRRAIESAGLNSGEVDYISASANGGKRLDRLEAESIGELFGRFDGKAKSPIVSSIKGAVGESLSSGGVRSAAAVISLKYGIVPPTLNLNEPIAPLNFVVGKKRIENISTAMVNGFSSGGTFVSLIFGKFDRSTK</sequence>